<dbReference type="RefSeq" id="XP_015172690.1">
    <property type="nucleotide sequence ID" value="XM_015317204.1"/>
</dbReference>
<keyword evidence="6" id="KW-0175">Coiled coil</keyword>
<feature type="compositionally biased region" description="Low complexity" evidence="7">
    <location>
        <begin position="865"/>
        <end position="885"/>
    </location>
</feature>
<evidence type="ECO:0000259" key="8">
    <source>
        <dbReference type="PROSITE" id="PS50888"/>
    </source>
</evidence>
<sequence>MQAGLICRKPLAMMTSSQSSFFDRSEGGKGEIGNNKRRNAGRDSRETIHSGHFMVSDFEAEAQDDEDELAVPVPDEENTKLAIMTPTNSSLEKFIGGTYNYKPNSQQLSIETSLNKLFQCMSLAYRQKLTSPKWNRFKGIRLRWKDKIRLNNVIWRCWHMQFILKQNTLVCQFASPLDVDTHNKPEAVVLEGKYWKRKLAAVTAEYKKWRMFYRNKILGWTNKDGTETMESMDTLDWSNGMETSEHFGASMANAYGGTGGAHGGESMMVDEDYMELMTDTLFSTISSNQPIYFPDPREIARGASLADFIQPSLGPLQPNLDDFMDTLEPLQEFLNSKLPPVPEEEDMFRGGTLNTNYPDLDLMTPINQMNELNEEVTSKDERSTTALSEEQGNSLQNLHYTGKIYNQSEAESSSVYRNDMDIEMNYRAVEENFVERSTATPTTTAAMRTTGGTTTTTSSSSSSSSPSSSSSSSSSSASTKNNGGGQSTREKTRQENRRSGRTNRVIQQTHQQRVDAYRQVVQAVPNVQTVQRNSCYEHQQQQQQSSQQSYAMEVQTAVQLAPIDNQMQIATLDDQPVNATQISSIADVQNIINAQQNFAQTNATLPAVQQRAIRSLPPIPSMSSKPYKIVPPLPNACYKLPNFNTQQQCKYTGNNFKTHPAQQVVSVPTQQPTQSPILLQCRSSGLDLTLQPTKLVTQSIVTTSEKEVFAVPKYQMKARNRSRSSSSLIPPRMNPLPLASAVSDPALNLNNNVLLAQLLTNNTSNICTMNASTEKIIPTTNQSNNVKHILPILPPTASVTQVTTGHHIETPVTVQAIQSSSIQASQHQQGIQSNCGQQQILLNTNNQTHPSQNSPSSPKDHSNAPSSPQALSLSPLHSPLSIGSPLSPPRNYIKGDSERGQYKEQRRVGHIHAEQKRRYNIKNGFDMLHSLIPQLNQNPNAKLAKAAMLQKGADYIKQLRAERNQLKEEMDSLRHQIECLNTSISNCQSMLPATGAPVSRHRTNKMKEMFDEYVRNRTRENWKFWIFSILLEPLMLSFNTSVSTASVEDLYRSTVLWVEQHCSLVDLRPAVLNSLRYLCTATDILSDPARLPEEALAAVNRTERRRSAQ</sequence>
<dbReference type="Pfam" id="PF00010">
    <property type="entry name" value="HLH"/>
    <property type="match status" value="1"/>
</dbReference>
<keyword evidence="5" id="KW-0539">Nucleus</keyword>
<feature type="compositionally biased region" description="Basic and acidic residues" evidence="7">
    <location>
        <begin position="893"/>
        <end position="911"/>
    </location>
</feature>
<feature type="compositionally biased region" description="Low complexity" evidence="7">
    <location>
        <begin position="436"/>
        <end position="479"/>
    </location>
</feature>
<feature type="region of interest" description="Disordered" evidence="7">
    <location>
        <begin position="17"/>
        <end position="48"/>
    </location>
</feature>
<dbReference type="RefSeq" id="XP_015172688.1">
    <property type="nucleotide sequence ID" value="XM_015317202.1"/>
</dbReference>
<dbReference type="InterPro" id="IPR052207">
    <property type="entry name" value="Max-like/E-box_TFs"/>
</dbReference>
<evidence type="ECO:0000256" key="6">
    <source>
        <dbReference type="SAM" id="Coils"/>
    </source>
</evidence>
<dbReference type="CDD" id="cd11405">
    <property type="entry name" value="bHLHzip_MLXIP_like"/>
    <property type="match status" value="1"/>
</dbReference>
<gene>
    <name evidence="10 11 12 13" type="primary">LOC107064491</name>
</gene>
<evidence type="ECO:0000313" key="9">
    <source>
        <dbReference type="Proteomes" id="UP000694924"/>
    </source>
</evidence>
<evidence type="ECO:0000313" key="12">
    <source>
        <dbReference type="RefSeq" id="XP_015172689.1"/>
    </source>
</evidence>
<accession>A0ABM1HXK0</accession>
<dbReference type="InterPro" id="IPR036638">
    <property type="entry name" value="HLH_DNA-bd_sf"/>
</dbReference>
<keyword evidence="3" id="KW-0238">DNA-binding</keyword>
<comment type="subcellular location">
    <subcellularLocation>
        <location evidence="1">Nucleus</location>
    </subcellularLocation>
</comment>
<proteinExistence type="predicted"/>
<evidence type="ECO:0000256" key="1">
    <source>
        <dbReference type="ARBA" id="ARBA00004123"/>
    </source>
</evidence>
<evidence type="ECO:0000256" key="4">
    <source>
        <dbReference type="ARBA" id="ARBA00023163"/>
    </source>
</evidence>
<dbReference type="RefSeq" id="XP_015172689.1">
    <property type="nucleotide sequence ID" value="XM_015317203.1"/>
</dbReference>
<reference evidence="10 11" key="1">
    <citation type="submission" date="2025-05" db="UniProtKB">
        <authorList>
            <consortium name="RefSeq"/>
        </authorList>
    </citation>
    <scope>IDENTIFICATION</scope>
    <source>
        <tissue evidence="10 11">Whole body</tissue>
    </source>
</reference>
<feature type="region of interest" description="Disordered" evidence="7">
    <location>
        <begin position="378"/>
        <end position="399"/>
    </location>
</feature>
<dbReference type="PANTHER" id="PTHR15741">
    <property type="entry name" value="BASIC HELIX-LOOP-HELIX ZIP TRANSCRIPTION FACTOR"/>
    <property type="match status" value="1"/>
</dbReference>
<organism evidence="9 10">
    <name type="scientific">Polistes dominula</name>
    <name type="common">European paper wasp</name>
    <name type="synonym">Vespa dominula</name>
    <dbReference type="NCBI Taxonomy" id="743375"/>
    <lineage>
        <taxon>Eukaryota</taxon>
        <taxon>Metazoa</taxon>
        <taxon>Ecdysozoa</taxon>
        <taxon>Arthropoda</taxon>
        <taxon>Hexapoda</taxon>
        <taxon>Insecta</taxon>
        <taxon>Pterygota</taxon>
        <taxon>Neoptera</taxon>
        <taxon>Endopterygota</taxon>
        <taxon>Hymenoptera</taxon>
        <taxon>Apocrita</taxon>
        <taxon>Aculeata</taxon>
        <taxon>Vespoidea</taxon>
        <taxon>Vespidae</taxon>
        <taxon>Polistinae</taxon>
        <taxon>Polistini</taxon>
        <taxon>Polistes</taxon>
    </lineage>
</organism>
<dbReference type="Gene3D" id="4.10.280.10">
    <property type="entry name" value="Helix-loop-helix DNA-binding domain"/>
    <property type="match status" value="1"/>
</dbReference>
<feature type="compositionally biased region" description="Polar residues" evidence="7">
    <location>
        <begin position="502"/>
        <end position="511"/>
    </location>
</feature>
<dbReference type="SMART" id="SM00353">
    <property type="entry name" value="HLH"/>
    <property type="match status" value="1"/>
</dbReference>
<dbReference type="SUPFAM" id="SSF47459">
    <property type="entry name" value="HLH, helix-loop-helix DNA-binding domain"/>
    <property type="match status" value="1"/>
</dbReference>
<feature type="region of interest" description="Disordered" evidence="7">
    <location>
        <begin position="433"/>
        <end position="511"/>
    </location>
</feature>
<keyword evidence="2" id="KW-0805">Transcription regulation</keyword>
<dbReference type="PANTHER" id="PTHR15741:SF37">
    <property type="entry name" value="LD38259P"/>
    <property type="match status" value="1"/>
</dbReference>
<keyword evidence="9" id="KW-1185">Reference proteome</keyword>
<evidence type="ECO:0000313" key="11">
    <source>
        <dbReference type="RefSeq" id="XP_015172688.1"/>
    </source>
</evidence>
<feature type="coiled-coil region" evidence="6">
    <location>
        <begin position="949"/>
        <end position="983"/>
    </location>
</feature>
<evidence type="ECO:0000256" key="7">
    <source>
        <dbReference type="SAM" id="MobiDB-lite"/>
    </source>
</evidence>
<evidence type="ECO:0000256" key="2">
    <source>
        <dbReference type="ARBA" id="ARBA00023015"/>
    </source>
</evidence>
<keyword evidence="4" id="KW-0804">Transcription</keyword>
<feature type="domain" description="BHLH" evidence="8">
    <location>
        <begin position="905"/>
        <end position="959"/>
    </location>
</feature>
<dbReference type="InterPro" id="IPR011598">
    <property type="entry name" value="bHLH_dom"/>
</dbReference>
<evidence type="ECO:0000313" key="10">
    <source>
        <dbReference type="RefSeq" id="XP_015172687.1"/>
    </source>
</evidence>
<protein>
    <submittedName>
        <fullName evidence="10 11">MLX-interacting protein isoform X1</fullName>
    </submittedName>
</protein>
<dbReference type="RefSeq" id="XP_015172687.1">
    <property type="nucleotide sequence ID" value="XM_015317201.1"/>
</dbReference>
<feature type="compositionally biased region" description="Basic and acidic residues" evidence="7">
    <location>
        <begin position="488"/>
        <end position="498"/>
    </location>
</feature>
<feature type="region of interest" description="Disordered" evidence="7">
    <location>
        <begin position="845"/>
        <end position="911"/>
    </location>
</feature>
<feature type="compositionally biased region" description="Polar residues" evidence="7">
    <location>
        <begin position="384"/>
        <end position="399"/>
    </location>
</feature>
<dbReference type="GeneID" id="107064491"/>
<evidence type="ECO:0000256" key="5">
    <source>
        <dbReference type="ARBA" id="ARBA00023242"/>
    </source>
</evidence>
<dbReference type="Proteomes" id="UP000694924">
    <property type="component" value="Unplaced"/>
</dbReference>
<dbReference type="CDD" id="cd21739">
    <property type="entry name" value="NES2-NLS_ChREBP-like"/>
    <property type="match status" value="1"/>
</dbReference>
<name>A0ABM1HXK0_POLDO</name>
<dbReference type="PROSITE" id="PS50888">
    <property type="entry name" value="BHLH"/>
    <property type="match status" value="1"/>
</dbReference>
<evidence type="ECO:0000313" key="13">
    <source>
        <dbReference type="RefSeq" id="XP_015172690.1"/>
    </source>
</evidence>
<evidence type="ECO:0000256" key="3">
    <source>
        <dbReference type="ARBA" id="ARBA00023125"/>
    </source>
</evidence>